<evidence type="ECO:0000256" key="1">
    <source>
        <dbReference type="ARBA" id="ARBA00009981"/>
    </source>
</evidence>
<gene>
    <name evidence="2" type="ORF">SAMN04489806_2185</name>
</gene>
<reference evidence="2 3" key="1">
    <citation type="submission" date="2016-10" db="EMBL/GenBank/DDBJ databases">
        <authorList>
            <person name="de Groot N.N."/>
        </authorList>
    </citation>
    <scope>NUCLEOTIDE SEQUENCE [LARGE SCALE GENOMIC DNA]</scope>
    <source>
        <strain evidence="2 3">DSM 21799</strain>
    </source>
</reference>
<proteinExistence type="inferred from homology"/>
<comment type="similarity">
    <text evidence="1">Belongs to the phD/YefM antitoxin family.</text>
</comment>
<accession>A0A1H4NFY0</accession>
<protein>
    <submittedName>
        <fullName evidence="2">Antitoxin component YafN of the YafNO toxin-antitoxin module, PHD/YefM family</fullName>
    </submittedName>
</protein>
<dbReference type="OrthoDB" id="9803128at2"/>
<dbReference type="AlphaFoldDB" id="A0A1H4NFY0"/>
<dbReference type="Proteomes" id="UP000199183">
    <property type="component" value="Unassembled WGS sequence"/>
</dbReference>
<dbReference type="SUPFAM" id="SSF143120">
    <property type="entry name" value="YefM-like"/>
    <property type="match status" value="1"/>
</dbReference>
<organism evidence="2 3">
    <name type="scientific">Paramicrobacterium humi</name>
    <dbReference type="NCBI Taxonomy" id="640635"/>
    <lineage>
        <taxon>Bacteria</taxon>
        <taxon>Bacillati</taxon>
        <taxon>Actinomycetota</taxon>
        <taxon>Actinomycetes</taxon>
        <taxon>Micrococcales</taxon>
        <taxon>Microbacteriaceae</taxon>
        <taxon>Paramicrobacterium</taxon>
    </lineage>
</organism>
<sequence>MSMTVHTTSDARSGLNSVLKRFREKGITAEPLVFGSHRKPEAVVVPFELFERLLPALEEVLLADKVRERLDDPRPSESFDDVARAVGIDPGSF</sequence>
<keyword evidence="3" id="KW-1185">Reference proteome</keyword>
<dbReference type="InterPro" id="IPR036165">
    <property type="entry name" value="YefM-like_sf"/>
</dbReference>
<evidence type="ECO:0000313" key="3">
    <source>
        <dbReference type="Proteomes" id="UP000199183"/>
    </source>
</evidence>
<dbReference type="STRING" id="640635.SAMN04489806_2185"/>
<dbReference type="EMBL" id="FNRY01000001">
    <property type="protein sequence ID" value="SEB94190.1"/>
    <property type="molecule type" value="Genomic_DNA"/>
</dbReference>
<dbReference type="RefSeq" id="WP_091183904.1">
    <property type="nucleotide sequence ID" value="NZ_FNRY01000001.1"/>
</dbReference>
<name>A0A1H4NFY0_9MICO</name>
<evidence type="ECO:0000313" key="2">
    <source>
        <dbReference type="EMBL" id="SEB94190.1"/>
    </source>
</evidence>